<name>A0ACC1RM04_9APHY</name>
<dbReference type="Proteomes" id="UP001148662">
    <property type="component" value="Unassembled WGS sequence"/>
</dbReference>
<organism evidence="1 2">
    <name type="scientific">Phlebia brevispora</name>
    <dbReference type="NCBI Taxonomy" id="194682"/>
    <lineage>
        <taxon>Eukaryota</taxon>
        <taxon>Fungi</taxon>
        <taxon>Dikarya</taxon>
        <taxon>Basidiomycota</taxon>
        <taxon>Agaricomycotina</taxon>
        <taxon>Agaricomycetes</taxon>
        <taxon>Polyporales</taxon>
        <taxon>Meruliaceae</taxon>
        <taxon>Phlebia</taxon>
    </lineage>
</organism>
<gene>
    <name evidence="1" type="ORF">NM688_g8871</name>
</gene>
<reference evidence="1" key="1">
    <citation type="submission" date="2022-07" db="EMBL/GenBank/DDBJ databases">
        <title>Genome Sequence of Phlebia brevispora.</title>
        <authorList>
            <person name="Buettner E."/>
        </authorList>
    </citation>
    <scope>NUCLEOTIDE SEQUENCE</scope>
    <source>
        <strain evidence="1">MPL23</strain>
    </source>
</reference>
<sequence>MSAPMADPAVIAMYTTNLAANYCAVVAVVAVCYDFLITLRHEYEFIWHRKWSAATWLFLANRYTLLASVIEQAAPYSPQTYVLLFLDLLNVVPLLVLAVFSALRVFALLDRAYGLAAFTFFLGLVPVGVTIFQNSTAVYYYLNDPVLGSSCYPDPQLSSTVFFYCKDSPICVTVGLTYLTATLASVLAAIASDVVAIVTTWIKTYRHVREASSIGVNVAFGAILLQYGTVYFVVLCTVQVVNVLLLLIPSFQLVDPMSSILEVLPNIIISRFLIDLRQINAAQPSDTARFSRFSVPNFRVPSLPSIIGNMGEPLAEGETDNPDEQEDINNDSYEPPNPVQTSVEHQ</sequence>
<accession>A0ACC1RM04</accession>
<dbReference type="EMBL" id="JANHOG010002533">
    <property type="protein sequence ID" value="KAJ3522453.1"/>
    <property type="molecule type" value="Genomic_DNA"/>
</dbReference>
<evidence type="ECO:0000313" key="2">
    <source>
        <dbReference type="Proteomes" id="UP001148662"/>
    </source>
</evidence>
<proteinExistence type="predicted"/>
<evidence type="ECO:0000313" key="1">
    <source>
        <dbReference type="EMBL" id="KAJ3522453.1"/>
    </source>
</evidence>
<keyword evidence="2" id="KW-1185">Reference proteome</keyword>
<protein>
    <submittedName>
        <fullName evidence="1">Uncharacterized protein</fullName>
    </submittedName>
</protein>
<comment type="caution">
    <text evidence="1">The sequence shown here is derived from an EMBL/GenBank/DDBJ whole genome shotgun (WGS) entry which is preliminary data.</text>
</comment>